<reference evidence="2" key="1">
    <citation type="submission" date="2020-08" db="EMBL/GenBank/DDBJ databases">
        <title>Multicomponent nature underlies the extraordinary mechanical properties of spider dragline silk.</title>
        <authorList>
            <person name="Kono N."/>
            <person name="Nakamura H."/>
            <person name="Mori M."/>
            <person name="Yoshida Y."/>
            <person name="Ohtoshi R."/>
            <person name="Malay A.D."/>
            <person name="Moran D.A.P."/>
            <person name="Tomita M."/>
            <person name="Numata K."/>
            <person name="Arakawa K."/>
        </authorList>
    </citation>
    <scope>NUCLEOTIDE SEQUENCE</scope>
</reference>
<evidence type="ECO:0000313" key="3">
    <source>
        <dbReference type="Proteomes" id="UP000887159"/>
    </source>
</evidence>
<dbReference type="AlphaFoldDB" id="A0A8X6VED2"/>
<protein>
    <submittedName>
        <fullName evidence="2">Uncharacterized protein</fullName>
    </submittedName>
</protein>
<comment type="caution">
    <text evidence="2">The sequence shown here is derived from an EMBL/GenBank/DDBJ whole genome shotgun (WGS) entry which is preliminary data.</text>
</comment>
<evidence type="ECO:0000256" key="1">
    <source>
        <dbReference type="SAM" id="MobiDB-lite"/>
    </source>
</evidence>
<name>A0A8X6VED2_TRICX</name>
<sequence>MVLKQEEGAVFVFTLKTKCRRTQLIRASRDKTSLSKLPQWEASTPFMCSRPNARRPQDQIDPRVSKGHIPLPKS</sequence>
<evidence type="ECO:0000313" key="2">
    <source>
        <dbReference type="EMBL" id="GFY04344.1"/>
    </source>
</evidence>
<dbReference type="Proteomes" id="UP000887159">
    <property type="component" value="Unassembled WGS sequence"/>
</dbReference>
<proteinExistence type="predicted"/>
<feature type="compositionally biased region" description="Basic and acidic residues" evidence="1">
    <location>
        <begin position="55"/>
        <end position="64"/>
    </location>
</feature>
<accession>A0A8X6VED2</accession>
<dbReference type="EMBL" id="BMAU01021244">
    <property type="protein sequence ID" value="GFY04344.1"/>
    <property type="molecule type" value="Genomic_DNA"/>
</dbReference>
<gene>
    <name evidence="2" type="ORF">TNCV_4414321</name>
</gene>
<feature type="region of interest" description="Disordered" evidence="1">
    <location>
        <begin position="46"/>
        <end position="74"/>
    </location>
</feature>
<organism evidence="2 3">
    <name type="scientific">Trichonephila clavipes</name>
    <name type="common">Golden silk orbweaver</name>
    <name type="synonym">Nephila clavipes</name>
    <dbReference type="NCBI Taxonomy" id="2585209"/>
    <lineage>
        <taxon>Eukaryota</taxon>
        <taxon>Metazoa</taxon>
        <taxon>Ecdysozoa</taxon>
        <taxon>Arthropoda</taxon>
        <taxon>Chelicerata</taxon>
        <taxon>Arachnida</taxon>
        <taxon>Araneae</taxon>
        <taxon>Araneomorphae</taxon>
        <taxon>Entelegynae</taxon>
        <taxon>Araneoidea</taxon>
        <taxon>Nephilidae</taxon>
        <taxon>Trichonephila</taxon>
    </lineage>
</organism>
<keyword evidence="3" id="KW-1185">Reference proteome</keyword>